<gene>
    <name evidence="2" type="ORF">CAP_5442</name>
</gene>
<evidence type="ECO:0000313" key="3">
    <source>
        <dbReference type="Proteomes" id="UP000019678"/>
    </source>
</evidence>
<organism evidence="2 3">
    <name type="scientific">Chondromyces apiculatus DSM 436</name>
    <dbReference type="NCBI Taxonomy" id="1192034"/>
    <lineage>
        <taxon>Bacteria</taxon>
        <taxon>Pseudomonadati</taxon>
        <taxon>Myxococcota</taxon>
        <taxon>Polyangia</taxon>
        <taxon>Polyangiales</taxon>
        <taxon>Polyangiaceae</taxon>
        <taxon>Chondromyces</taxon>
    </lineage>
</organism>
<protein>
    <recommendedName>
        <fullName evidence="4">PEGA domain-containing protein</fullName>
    </recommendedName>
</protein>
<dbReference type="Proteomes" id="UP000019678">
    <property type="component" value="Unassembled WGS sequence"/>
</dbReference>
<keyword evidence="3" id="KW-1185">Reference proteome</keyword>
<evidence type="ECO:0000256" key="1">
    <source>
        <dbReference type="SAM" id="MobiDB-lite"/>
    </source>
</evidence>
<sequence length="368" mass="40035">MLADCHAKLGDLLRASELYHALASETPGRKYPWWDNAALRQAKKKAAAIDKRIPTVTFAIAERYEELEIEVDGRLVRDSTQPVQIPPDRKITVLARAKGFDEQSADLTLREGEQRIVQIRLVRLPPPAPKPTPSASAGRTRAPSGPPSLWLGGGYQGFVIPTFMFGFFGDGGRTMLVPGGNLALTIPTSGPEITVAAAYASFGLGETPFKPTGAPDTDYEILESDLQALLATVHVAWDIPLDARGTFHVRVGAGLGIGWSFLGDLYRTQAYPEPGAENDPYRWRKCRGPNDPPGTFLHCNQLDHDADHYFGYVEPSWFAGGYRPTLFPYLALPEIGLAIHPSNAFAIDLTVGASLTGILTRAGIRFGL</sequence>
<name>A0A017T2J4_9BACT</name>
<comment type="caution">
    <text evidence="2">The sequence shown here is derived from an EMBL/GenBank/DDBJ whole genome shotgun (WGS) entry which is preliminary data.</text>
</comment>
<feature type="region of interest" description="Disordered" evidence="1">
    <location>
        <begin position="123"/>
        <end position="145"/>
    </location>
</feature>
<reference evidence="2 3" key="1">
    <citation type="submission" date="2013-05" db="EMBL/GenBank/DDBJ databases">
        <title>Genome assembly of Chondromyces apiculatus DSM 436.</title>
        <authorList>
            <person name="Sharma G."/>
            <person name="Khatri I."/>
            <person name="Kaur C."/>
            <person name="Mayilraj S."/>
            <person name="Subramanian S."/>
        </authorList>
    </citation>
    <scope>NUCLEOTIDE SEQUENCE [LARGE SCALE GENOMIC DNA]</scope>
    <source>
        <strain evidence="2 3">DSM 436</strain>
    </source>
</reference>
<dbReference type="EMBL" id="ASRX01000045">
    <property type="protein sequence ID" value="EYF03458.1"/>
    <property type="molecule type" value="Genomic_DNA"/>
</dbReference>
<dbReference type="AlphaFoldDB" id="A0A017T2J4"/>
<accession>A0A017T2J4</accession>
<evidence type="ECO:0008006" key="4">
    <source>
        <dbReference type="Google" id="ProtNLM"/>
    </source>
</evidence>
<evidence type="ECO:0000313" key="2">
    <source>
        <dbReference type="EMBL" id="EYF03458.1"/>
    </source>
</evidence>
<proteinExistence type="predicted"/>